<comment type="caution">
    <text evidence="2">The sequence shown here is derived from an EMBL/GenBank/DDBJ whole genome shotgun (WGS) entry which is preliminary data.</text>
</comment>
<dbReference type="PANTHER" id="PTHR45947">
    <property type="entry name" value="SULFOQUINOVOSYL TRANSFERASE SQD2"/>
    <property type="match status" value="1"/>
</dbReference>
<dbReference type="RefSeq" id="WP_135095890.1">
    <property type="nucleotide sequence ID" value="NZ_JADGLW010000001.1"/>
</dbReference>
<evidence type="ECO:0000259" key="1">
    <source>
        <dbReference type="Pfam" id="PF00534"/>
    </source>
</evidence>
<dbReference type="InterPro" id="IPR001296">
    <property type="entry name" value="Glyco_trans_1"/>
</dbReference>
<gene>
    <name evidence="2" type="ORF">IR135_01010</name>
</gene>
<sequence>MKILMITQNFYPEIGSGANRLKNLYIQLAKKHDVEVLTTNPAYPNAKMYEEDKYWSSEEINNSKDIMRLKMRTDKQSKSMAFRLMYYFELAYKVRVYVKKYQHLYDTIYVTTPNIFIPWAAFFQKRDKDVKRILEVRDLWPDSVRDVEKMNINLFYPVLKFMEKMLYKQSDKIVINNEGFRNYIKKMTKNKSVLFLPNAFTESEVEFEQAPDDFRVIYTGNIGFAQSYEKLQEMAHKLEENKINFKIIGYGMNAHLFQSYIEYKDFKYVTFEEEKTREECLIEIRNSNIQLSILKDSEIFLNVLPGKVIDGIASGVPVVTNLGGYTSDLINSYDVGYAKEKATAEELTEAIKKVKLDDELEARLRKNSKHLLKSHFLWEANIEKLEDFISDKEFKR</sequence>
<evidence type="ECO:0000313" key="2">
    <source>
        <dbReference type="EMBL" id="MBF0752834.1"/>
    </source>
</evidence>
<dbReference type="EMBL" id="JADGLW010000001">
    <property type="protein sequence ID" value="MBF0752834.1"/>
    <property type="molecule type" value="Genomic_DNA"/>
</dbReference>
<proteinExistence type="predicted"/>
<dbReference type="PANTHER" id="PTHR45947:SF3">
    <property type="entry name" value="SULFOQUINOVOSYL TRANSFERASE SQD2"/>
    <property type="match status" value="1"/>
</dbReference>
<dbReference type="InterPro" id="IPR050194">
    <property type="entry name" value="Glycosyltransferase_grp1"/>
</dbReference>
<name>A0ABR9XV13_9STAP</name>
<dbReference type="Pfam" id="PF00534">
    <property type="entry name" value="Glycos_transf_1"/>
    <property type="match status" value="1"/>
</dbReference>
<evidence type="ECO:0000313" key="3">
    <source>
        <dbReference type="Proteomes" id="UP000647980"/>
    </source>
</evidence>
<accession>A0ABR9XV13</accession>
<keyword evidence="3" id="KW-1185">Reference proteome</keyword>
<dbReference type="CDD" id="cd03794">
    <property type="entry name" value="GT4_WbuB-like"/>
    <property type="match status" value="1"/>
</dbReference>
<reference evidence="2 3" key="1">
    <citation type="submission" date="2020-10" db="EMBL/GenBank/DDBJ databases">
        <title>Mouse Oral microbiota.</title>
        <authorList>
            <person name="Joseph S."/>
            <person name="Aduse-Opoku J."/>
        </authorList>
    </citation>
    <scope>NUCLEOTIDE SEQUENCE [LARGE SCALE GENOMIC DNA]</scope>
    <source>
        <strain evidence="2 3">19428wE5_W307</strain>
    </source>
</reference>
<feature type="domain" description="Glycosyl transferase family 1" evidence="1">
    <location>
        <begin position="208"/>
        <end position="370"/>
    </location>
</feature>
<organism evidence="2 3">
    <name type="scientific">Jeotgalicoccus nanhaiensis</name>
    <dbReference type="NCBI Taxonomy" id="568603"/>
    <lineage>
        <taxon>Bacteria</taxon>
        <taxon>Bacillati</taxon>
        <taxon>Bacillota</taxon>
        <taxon>Bacilli</taxon>
        <taxon>Bacillales</taxon>
        <taxon>Staphylococcaceae</taxon>
        <taxon>Jeotgalicoccus</taxon>
    </lineage>
</organism>
<dbReference type="SUPFAM" id="SSF53756">
    <property type="entry name" value="UDP-Glycosyltransferase/glycogen phosphorylase"/>
    <property type="match status" value="1"/>
</dbReference>
<protein>
    <submittedName>
        <fullName evidence="2">Glycosyltransferase family 4 protein</fullName>
    </submittedName>
</protein>
<dbReference type="Proteomes" id="UP000647980">
    <property type="component" value="Unassembled WGS sequence"/>
</dbReference>
<dbReference type="Gene3D" id="3.40.50.2000">
    <property type="entry name" value="Glycogen Phosphorylase B"/>
    <property type="match status" value="2"/>
</dbReference>